<comment type="caution">
    <text evidence="2">The sequence shown here is derived from an EMBL/GenBank/DDBJ whole genome shotgun (WGS) entry which is preliminary data.</text>
</comment>
<reference evidence="2" key="2">
    <citation type="submission" date="2023-05" db="EMBL/GenBank/DDBJ databases">
        <authorList>
            <person name="Schelkunov M.I."/>
        </authorList>
    </citation>
    <scope>NUCLEOTIDE SEQUENCE</scope>
    <source>
        <strain evidence="2">Hsosn_3</strain>
        <tissue evidence="2">Leaf</tissue>
    </source>
</reference>
<accession>A0AAD8H3V0</accession>
<dbReference type="EMBL" id="JAUIZM010000010">
    <property type="protein sequence ID" value="KAK1359127.1"/>
    <property type="molecule type" value="Genomic_DNA"/>
</dbReference>
<name>A0AAD8H3V0_9APIA</name>
<dbReference type="Proteomes" id="UP001237642">
    <property type="component" value="Unassembled WGS sequence"/>
</dbReference>
<gene>
    <name evidence="2" type="ORF">POM88_043601</name>
</gene>
<dbReference type="InterPro" id="IPR004330">
    <property type="entry name" value="FAR1_DNA_bnd_dom"/>
</dbReference>
<dbReference type="PANTHER" id="PTHR46328">
    <property type="entry name" value="FAR-RED IMPAIRED RESPONSIVE (FAR1) FAMILY PROTEIN-RELATED"/>
    <property type="match status" value="1"/>
</dbReference>
<dbReference type="Pfam" id="PF03101">
    <property type="entry name" value="FAR1"/>
    <property type="match status" value="1"/>
</dbReference>
<evidence type="ECO:0000313" key="3">
    <source>
        <dbReference type="Proteomes" id="UP001237642"/>
    </source>
</evidence>
<protein>
    <recommendedName>
        <fullName evidence="1">FAR1 domain-containing protein</fullName>
    </recommendedName>
</protein>
<proteinExistence type="predicted"/>
<reference evidence="2" key="1">
    <citation type="submission" date="2023-02" db="EMBL/GenBank/DDBJ databases">
        <title>Genome of toxic invasive species Heracleum sosnowskyi carries increased number of genes despite the absence of recent whole-genome duplications.</title>
        <authorList>
            <person name="Schelkunov M."/>
            <person name="Shtratnikova V."/>
            <person name="Makarenko M."/>
            <person name="Klepikova A."/>
            <person name="Omelchenko D."/>
            <person name="Novikova G."/>
            <person name="Obukhova E."/>
            <person name="Bogdanov V."/>
            <person name="Penin A."/>
            <person name="Logacheva M."/>
        </authorList>
    </citation>
    <scope>NUCLEOTIDE SEQUENCE</scope>
    <source>
        <strain evidence="2">Hsosn_3</strain>
        <tissue evidence="2">Leaf</tissue>
    </source>
</reference>
<evidence type="ECO:0000259" key="1">
    <source>
        <dbReference type="Pfam" id="PF03101"/>
    </source>
</evidence>
<sequence>MITEDLPKMSSNQAVICGEDISDVSNYYCSNENKGFDYGCTVSPGGHKYYVPLSVEDNLKPFLNKSFSSLESRIAFYKEYRVLSGFSVRRSAEKTHSDGTVISKYLVCNRAGYTEFKMTSSKGQEKSIR</sequence>
<feature type="domain" description="FAR1" evidence="1">
    <location>
        <begin position="76"/>
        <end position="123"/>
    </location>
</feature>
<organism evidence="2 3">
    <name type="scientific">Heracleum sosnowskyi</name>
    <dbReference type="NCBI Taxonomy" id="360622"/>
    <lineage>
        <taxon>Eukaryota</taxon>
        <taxon>Viridiplantae</taxon>
        <taxon>Streptophyta</taxon>
        <taxon>Embryophyta</taxon>
        <taxon>Tracheophyta</taxon>
        <taxon>Spermatophyta</taxon>
        <taxon>Magnoliopsida</taxon>
        <taxon>eudicotyledons</taxon>
        <taxon>Gunneridae</taxon>
        <taxon>Pentapetalae</taxon>
        <taxon>asterids</taxon>
        <taxon>campanulids</taxon>
        <taxon>Apiales</taxon>
        <taxon>Apiaceae</taxon>
        <taxon>Apioideae</taxon>
        <taxon>apioid superclade</taxon>
        <taxon>Tordylieae</taxon>
        <taxon>Tordyliinae</taxon>
        <taxon>Heracleum</taxon>
    </lineage>
</organism>
<dbReference type="AlphaFoldDB" id="A0AAD8H3V0"/>
<evidence type="ECO:0000313" key="2">
    <source>
        <dbReference type="EMBL" id="KAK1359127.1"/>
    </source>
</evidence>
<keyword evidence="3" id="KW-1185">Reference proteome</keyword>